<dbReference type="GO" id="GO:0003677">
    <property type="term" value="F:DNA binding"/>
    <property type="evidence" value="ECO:0007669"/>
    <property type="project" value="InterPro"/>
</dbReference>
<dbReference type="GO" id="GO:0006269">
    <property type="term" value="P:DNA replication, synthesis of primer"/>
    <property type="evidence" value="ECO:0007669"/>
    <property type="project" value="UniProtKB-KW"/>
</dbReference>
<dbReference type="GO" id="GO:0003899">
    <property type="term" value="F:DNA-directed RNA polymerase activity"/>
    <property type="evidence" value="ECO:0007669"/>
    <property type="project" value="InterPro"/>
</dbReference>
<keyword evidence="7" id="KW-0863">Zinc-finger</keyword>
<organism evidence="11">
    <name type="scientific">uncultured Caudovirales phage</name>
    <dbReference type="NCBI Taxonomy" id="2100421"/>
    <lineage>
        <taxon>Viruses</taxon>
        <taxon>Duplodnaviria</taxon>
        <taxon>Heunggongvirae</taxon>
        <taxon>Uroviricota</taxon>
        <taxon>Caudoviricetes</taxon>
        <taxon>Peduoviridae</taxon>
        <taxon>Maltschvirus</taxon>
        <taxon>Maltschvirus maltsch</taxon>
    </lineage>
</organism>
<dbReference type="InterPro" id="IPR034154">
    <property type="entry name" value="TOPRIM_DnaG/twinkle"/>
</dbReference>
<sequence length="835" mass="95695">MNNLLQKLADNLVKKSIYNSDPNGYIHCAISVIGALLGNTIKTKDNKIYPNLYSALFGGTGQGKSSYAQTILEYVSTVENYKNKISKRENKKREPYRLQELKRKKECLKNDIEYIYHPNPEPYSRAAYYKEVSFFANDTTFEALAEYAAKVSHGNMCLYKDELGAFFDAFKKAGREEDRTTYNTLYTPRSKFVIRRKSKQAKIPVIHFPVMNLMGSTPLKTMNQIVASYKKQKLHDGVLARFQHIHILPEQTEENIPLKLAEEVPENFDKDFLGLLTVIIDQQIAVWKKKDSNKDAEEENELGEDGFITYIGNTKEAQEAFIEYANSLRLRAFKSDNIIFSEHLSRTSDYVLKIALIFHVIKRFQSGVDVFSSSNENMIMQDTMLEAIEYVDNVVKQAAILYSEEGASLDAREESNRILKYIADKKGNFYKKYGDNKAWTVRDLGRTMVKILPRKNNGGIDIELLSGLLDHLVDEGKLYSEEFLHPNKSIFIKYSLKSLDKPSDPIKPDDPKEYKLEKVERKQIEVVQYPNKEESSAHIEKLKSSIDVREYVKQYIKLDSKGLGLCPFHDDKNPSLSVRSNLFKCFACDAKGSIIDFIMRYNGVDLPASIKMLESYTNMRLEPKTVRLIDKIAEEATLSSNEAPYLKNRLNGRELPLNDSILYSRSVYYSEGGHKANYPAMLAKITNIDGEFIGLQRTYLNDEMSAKKDLSHMPNKKILGNLDNGYVNLIDKEENDTLIIGEGIETVLSLYIMLKDKNHIMYEPNLVNVSVYANLSSTNLPDLPKRFTKILIIQDNDIAGKNYAEGMREKYKDRETKIYSSWEGNDFNDLLTGNY</sequence>
<evidence type="ECO:0000256" key="3">
    <source>
        <dbReference type="ARBA" id="ARBA00022679"/>
    </source>
</evidence>
<evidence type="ECO:0000256" key="6">
    <source>
        <dbReference type="ARBA" id="ARBA00022723"/>
    </source>
</evidence>
<reference evidence="11" key="1">
    <citation type="submission" date="2020-05" db="EMBL/GenBank/DDBJ databases">
        <authorList>
            <person name="Chiriac C."/>
            <person name="Salcher M."/>
            <person name="Ghai R."/>
            <person name="Kavagutti S V."/>
        </authorList>
    </citation>
    <scope>NUCLEOTIDE SEQUENCE</scope>
</reference>
<dbReference type="GO" id="GO:0008270">
    <property type="term" value="F:zinc ion binding"/>
    <property type="evidence" value="ECO:0007669"/>
    <property type="project" value="UniProtKB-KW"/>
</dbReference>
<dbReference type="EMBL" id="LR797257">
    <property type="protein sequence ID" value="CAB4198173.1"/>
    <property type="molecule type" value="Genomic_DNA"/>
</dbReference>
<keyword evidence="1" id="KW-0240">DNA-directed RNA polymerase</keyword>
<dbReference type="SMART" id="SM00400">
    <property type="entry name" value="ZnF_CHCC"/>
    <property type="match status" value="1"/>
</dbReference>
<dbReference type="SUPFAM" id="SSF57783">
    <property type="entry name" value="Zinc beta-ribbon"/>
    <property type="match status" value="1"/>
</dbReference>
<keyword evidence="5" id="KW-0235">DNA replication</keyword>
<evidence type="ECO:0000256" key="2">
    <source>
        <dbReference type="ARBA" id="ARBA00022515"/>
    </source>
</evidence>
<keyword evidence="8" id="KW-0862">Zinc</keyword>
<evidence type="ECO:0000313" key="11">
    <source>
        <dbReference type="EMBL" id="CAB4198173.1"/>
    </source>
</evidence>
<dbReference type="InterPro" id="IPR050219">
    <property type="entry name" value="DnaG_primase"/>
</dbReference>
<evidence type="ECO:0000256" key="5">
    <source>
        <dbReference type="ARBA" id="ARBA00022705"/>
    </source>
</evidence>
<keyword evidence="9" id="KW-0804">Transcription</keyword>
<dbReference type="Gene3D" id="3.90.580.10">
    <property type="entry name" value="Zinc finger, CHC2-type domain"/>
    <property type="match status" value="1"/>
</dbReference>
<evidence type="ECO:0000256" key="4">
    <source>
        <dbReference type="ARBA" id="ARBA00022695"/>
    </source>
</evidence>
<evidence type="ECO:0000256" key="7">
    <source>
        <dbReference type="ARBA" id="ARBA00022771"/>
    </source>
</evidence>
<keyword evidence="2" id="KW-0639">Primosome</keyword>
<dbReference type="Pfam" id="PF23639">
    <property type="entry name" value="DUF7146"/>
    <property type="match status" value="1"/>
</dbReference>
<dbReference type="PANTHER" id="PTHR30313">
    <property type="entry name" value="DNA PRIMASE"/>
    <property type="match status" value="1"/>
</dbReference>
<gene>
    <name evidence="11" type="ORF">UFOVP1311_57</name>
</gene>
<dbReference type="CDD" id="cd01029">
    <property type="entry name" value="TOPRIM_primases"/>
    <property type="match status" value="1"/>
</dbReference>
<protein>
    <submittedName>
        <fullName evidence="11">Archaeal primase DnaG/twinkle, TOPRIM domain</fullName>
    </submittedName>
</protein>
<dbReference type="Pfam" id="PF13148">
    <property type="entry name" value="DUF3987"/>
    <property type="match status" value="1"/>
</dbReference>
<dbReference type="InterPro" id="IPR002694">
    <property type="entry name" value="Znf_CHC2"/>
</dbReference>
<dbReference type="InterPro" id="IPR025048">
    <property type="entry name" value="DUF3987"/>
</dbReference>
<evidence type="ECO:0000256" key="1">
    <source>
        <dbReference type="ARBA" id="ARBA00022478"/>
    </source>
</evidence>
<keyword evidence="3" id="KW-0808">Transferase</keyword>
<evidence type="ECO:0000259" key="10">
    <source>
        <dbReference type="SMART" id="SM00400"/>
    </source>
</evidence>
<feature type="domain" description="Zinc finger CHC2-type" evidence="10">
    <location>
        <begin position="563"/>
        <end position="614"/>
    </location>
</feature>
<keyword evidence="6" id="KW-0479">Metal-binding</keyword>
<dbReference type="InterPro" id="IPR036977">
    <property type="entry name" value="DNA_primase_Znf_CHC2"/>
</dbReference>
<evidence type="ECO:0000256" key="8">
    <source>
        <dbReference type="ARBA" id="ARBA00022833"/>
    </source>
</evidence>
<dbReference type="InterPro" id="IPR055570">
    <property type="entry name" value="DUF7146"/>
</dbReference>
<evidence type="ECO:0000256" key="9">
    <source>
        <dbReference type="ARBA" id="ARBA00023163"/>
    </source>
</evidence>
<accession>A0A6J5RLA3</accession>
<dbReference type="PANTHER" id="PTHR30313:SF2">
    <property type="entry name" value="DNA PRIMASE"/>
    <property type="match status" value="1"/>
</dbReference>
<dbReference type="Gene3D" id="3.40.1360.10">
    <property type="match status" value="1"/>
</dbReference>
<dbReference type="Pfam" id="PF13362">
    <property type="entry name" value="Toprim_3"/>
    <property type="match status" value="1"/>
</dbReference>
<keyword evidence="4" id="KW-0548">Nucleotidyltransferase</keyword>
<name>A0A6J5RLA3_9CAUD</name>
<dbReference type="Pfam" id="PF01807">
    <property type="entry name" value="Zn_ribbon_DnaG"/>
    <property type="match status" value="1"/>
</dbReference>
<dbReference type="GO" id="GO:0000428">
    <property type="term" value="C:DNA-directed RNA polymerase complex"/>
    <property type="evidence" value="ECO:0007669"/>
    <property type="project" value="UniProtKB-KW"/>
</dbReference>
<proteinExistence type="predicted"/>
<dbReference type="InterPro" id="IPR006171">
    <property type="entry name" value="TOPRIM_dom"/>
</dbReference>